<keyword evidence="4" id="KW-1185">Reference proteome</keyword>
<proteinExistence type="predicted"/>
<dbReference type="InterPro" id="IPR001387">
    <property type="entry name" value="Cro/C1-type_HTH"/>
</dbReference>
<dbReference type="EMBL" id="BAAACX010000009">
    <property type="protein sequence ID" value="GAA0390098.1"/>
    <property type="molecule type" value="Genomic_DNA"/>
</dbReference>
<evidence type="ECO:0000259" key="2">
    <source>
        <dbReference type="PROSITE" id="PS50943"/>
    </source>
</evidence>
<dbReference type="PANTHER" id="PTHR46558:SF13">
    <property type="entry name" value="HTH-TYPE TRANSCRIPTIONAL REGULATOR IMMR"/>
    <property type="match status" value="1"/>
</dbReference>
<dbReference type="CDD" id="cd00093">
    <property type="entry name" value="HTH_XRE"/>
    <property type="match status" value="1"/>
</dbReference>
<comment type="caution">
    <text evidence="3">The sequence shown here is derived from an EMBL/GenBank/DDBJ whole genome shotgun (WGS) entry which is preliminary data.</text>
</comment>
<accession>A0ABP3I407</accession>
<sequence length="134" mass="15972">MSLGSRLKKEREKRGWSQMYVAERLGITNTVLSNYERDYRDPDTGMLSKLADLYDVDADYLLGRTDKPRFSGRTIDFDEKEQAEFEAFINNPEYGIFFKDYLNAPEERREEMRKIWSILREKEKDRKPGDRQGE</sequence>
<dbReference type="Proteomes" id="UP001500340">
    <property type="component" value="Unassembled WGS sequence"/>
</dbReference>
<dbReference type="SMART" id="SM00530">
    <property type="entry name" value="HTH_XRE"/>
    <property type="match status" value="1"/>
</dbReference>
<reference evidence="4" key="1">
    <citation type="journal article" date="2019" name="Int. J. Syst. Evol. Microbiol.">
        <title>The Global Catalogue of Microorganisms (GCM) 10K type strain sequencing project: providing services to taxonomists for standard genome sequencing and annotation.</title>
        <authorList>
            <consortium name="The Broad Institute Genomics Platform"/>
            <consortium name="The Broad Institute Genome Sequencing Center for Infectious Disease"/>
            <person name="Wu L."/>
            <person name="Ma J."/>
        </authorList>
    </citation>
    <scope>NUCLEOTIDE SEQUENCE [LARGE SCALE GENOMIC DNA]</scope>
    <source>
        <strain evidence="4">JCM 12774</strain>
    </source>
</reference>
<name>A0ABP3I407_9BACL</name>
<dbReference type="Pfam" id="PF01381">
    <property type="entry name" value="HTH_3"/>
    <property type="match status" value="1"/>
</dbReference>
<evidence type="ECO:0000313" key="4">
    <source>
        <dbReference type="Proteomes" id="UP001500340"/>
    </source>
</evidence>
<dbReference type="InterPro" id="IPR010982">
    <property type="entry name" value="Lambda_DNA-bd_dom_sf"/>
</dbReference>
<dbReference type="SUPFAM" id="SSF47413">
    <property type="entry name" value="lambda repressor-like DNA-binding domains"/>
    <property type="match status" value="1"/>
</dbReference>
<evidence type="ECO:0000313" key="3">
    <source>
        <dbReference type="EMBL" id="GAA0390098.1"/>
    </source>
</evidence>
<evidence type="ECO:0000256" key="1">
    <source>
        <dbReference type="ARBA" id="ARBA00023125"/>
    </source>
</evidence>
<protein>
    <recommendedName>
        <fullName evidence="2">HTH cro/C1-type domain-containing protein</fullName>
    </recommendedName>
</protein>
<dbReference type="Gene3D" id="1.10.260.40">
    <property type="entry name" value="lambda repressor-like DNA-binding domains"/>
    <property type="match status" value="1"/>
</dbReference>
<keyword evidence="1" id="KW-0238">DNA-binding</keyword>
<dbReference type="PROSITE" id="PS50943">
    <property type="entry name" value="HTH_CROC1"/>
    <property type="match status" value="1"/>
</dbReference>
<dbReference type="PANTHER" id="PTHR46558">
    <property type="entry name" value="TRACRIPTIONAL REGULATORY PROTEIN-RELATED-RELATED"/>
    <property type="match status" value="1"/>
</dbReference>
<gene>
    <name evidence="3" type="ORF">GCM10008933_21240</name>
</gene>
<dbReference type="RefSeq" id="WP_343860796.1">
    <property type="nucleotide sequence ID" value="NZ_BAAACX010000009.1"/>
</dbReference>
<feature type="domain" description="HTH cro/C1-type" evidence="2">
    <location>
        <begin position="7"/>
        <end position="61"/>
    </location>
</feature>
<organism evidence="3 4">
    <name type="scientific">Paenibacillus motobuensis</name>
    <dbReference type="NCBI Taxonomy" id="295324"/>
    <lineage>
        <taxon>Bacteria</taxon>
        <taxon>Bacillati</taxon>
        <taxon>Bacillota</taxon>
        <taxon>Bacilli</taxon>
        <taxon>Bacillales</taxon>
        <taxon>Paenibacillaceae</taxon>
        <taxon>Paenibacillus</taxon>
    </lineage>
</organism>